<dbReference type="EMBL" id="JARAKH010000031">
    <property type="protein sequence ID" value="KAK8386317.1"/>
    <property type="molecule type" value="Genomic_DNA"/>
</dbReference>
<sequence length="96" mass="11090">MALSQRHPAQSARDDALTRPFFFNETVNGESYLNLLQEFVGPQITEMFGEDSDIYFQQDGAPPHYHRDVRAYLDAVFPDTWIGRRGPIEYPAFPRP</sequence>
<proteinExistence type="predicted"/>
<gene>
    <name evidence="1" type="ORF">O3P69_010768</name>
</gene>
<dbReference type="PANTHER" id="PTHR47326:SF1">
    <property type="entry name" value="HTH PSQ-TYPE DOMAIN-CONTAINING PROTEIN"/>
    <property type="match status" value="1"/>
</dbReference>
<dbReference type="PANTHER" id="PTHR47326">
    <property type="entry name" value="TRANSPOSABLE ELEMENT TC3 TRANSPOSASE-LIKE PROTEIN"/>
    <property type="match status" value="1"/>
</dbReference>
<reference evidence="1 2" key="1">
    <citation type="submission" date="2023-03" db="EMBL/GenBank/DDBJ databases">
        <title>High-quality genome of Scylla paramamosain provides insights in environmental adaptation.</title>
        <authorList>
            <person name="Zhang L."/>
        </authorList>
    </citation>
    <scope>NUCLEOTIDE SEQUENCE [LARGE SCALE GENOMIC DNA]</scope>
    <source>
        <strain evidence="1">LZ_2023a</strain>
        <tissue evidence="1">Muscle</tissue>
    </source>
</reference>
<comment type="caution">
    <text evidence="1">The sequence shown here is derived from an EMBL/GenBank/DDBJ whole genome shotgun (WGS) entry which is preliminary data.</text>
</comment>
<organism evidence="1 2">
    <name type="scientific">Scylla paramamosain</name>
    <name type="common">Mud crab</name>
    <dbReference type="NCBI Taxonomy" id="85552"/>
    <lineage>
        <taxon>Eukaryota</taxon>
        <taxon>Metazoa</taxon>
        <taxon>Ecdysozoa</taxon>
        <taxon>Arthropoda</taxon>
        <taxon>Crustacea</taxon>
        <taxon>Multicrustacea</taxon>
        <taxon>Malacostraca</taxon>
        <taxon>Eumalacostraca</taxon>
        <taxon>Eucarida</taxon>
        <taxon>Decapoda</taxon>
        <taxon>Pleocyemata</taxon>
        <taxon>Brachyura</taxon>
        <taxon>Eubrachyura</taxon>
        <taxon>Portunoidea</taxon>
        <taxon>Portunidae</taxon>
        <taxon>Portuninae</taxon>
        <taxon>Scylla</taxon>
    </lineage>
</organism>
<dbReference type="InterPro" id="IPR036397">
    <property type="entry name" value="RNaseH_sf"/>
</dbReference>
<dbReference type="GO" id="GO:0003676">
    <property type="term" value="F:nucleic acid binding"/>
    <property type="evidence" value="ECO:0007669"/>
    <property type="project" value="InterPro"/>
</dbReference>
<evidence type="ECO:0008006" key="3">
    <source>
        <dbReference type="Google" id="ProtNLM"/>
    </source>
</evidence>
<dbReference type="Proteomes" id="UP001487740">
    <property type="component" value="Unassembled WGS sequence"/>
</dbReference>
<name>A0AAW0TI58_SCYPA</name>
<evidence type="ECO:0000313" key="2">
    <source>
        <dbReference type="Proteomes" id="UP001487740"/>
    </source>
</evidence>
<keyword evidence="2" id="KW-1185">Reference proteome</keyword>
<protein>
    <recommendedName>
        <fullName evidence="3">Transposase</fullName>
    </recommendedName>
</protein>
<accession>A0AAW0TI58</accession>
<dbReference type="AlphaFoldDB" id="A0AAW0TI58"/>
<evidence type="ECO:0000313" key="1">
    <source>
        <dbReference type="EMBL" id="KAK8386317.1"/>
    </source>
</evidence>
<dbReference type="Gene3D" id="3.30.420.10">
    <property type="entry name" value="Ribonuclease H-like superfamily/Ribonuclease H"/>
    <property type="match status" value="1"/>
</dbReference>